<dbReference type="InterPro" id="IPR018719">
    <property type="entry name" value="DUF2243_membrane"/>
</dbReference>
<dbReference type="eggNOG" id="COG4329">
    <property type="taxonomic scope" value="Bacteria"/>
</dbReference>
<dbReference type="OrthoDB" id="5190099at2"/>
<feature type="transmembrane region" description="Helical" evidence="1">
    <location>
        <begin position="12"/>
        <end position="32"/>
    </location>
</feature>
<dbReference type="Proteomes" id="UP000008635">
    <property type="component" value="Chromosome"/>
</dbReference>
<organism evidence="2 3">
    <name type="scientific">Deinococcus maricopensis (strain DSM 21211 / LMG 22137 / NRRL B-23946 / LB-34)</name>
    <dbReference type="NCBI Taxonomy" id="709986"/>
    <lineage>
        <taxon>Bacteria</taxon>
        <taxon>Thermotogati</taxon>
        <taxon>Deinococcota</taxon>
        <taxon>Deinococci</taxon>
        <taxon>Deinococcales</taxon>
        <taxon>Deinococcaceae</taxon>
        <taxon>Deinococcus</taxon>
    </lineage>
</organism>
<dbReference type="EMBL" id="CP002454">
    <property type="protein sequence ID" value="ADV68769.1"/>
    <property type="molecule type" value="Genomic_DNA"/>
</dbReference>
<dbReference type="Pfam" id="PF10002">
    <property type="entry name" value="DUF2243"/>
    <property type="match status" value="1"/>
</dbReference>
<feature type="transmembrane region" description="Helical" evidence="1">
    <location>
        <begin position="84"/>
        <end position="105"/>
    </location>
</feature>
<protein>
    <recommendedName>
        <fullName evidence="4">DUF2243 domain-containing protein</fullName>
    </recommendedName>
</protein>
<evidence type="ECO:0000313" key="2">
    <source>
        <dbReference type="EMBL" id="ADV68769.1"/>
    </source>
</evidence>
<sequence length="154" mass="16683">MGQGGQQWRWGGVLLGVGLGGFFDGVVLHQVLQWHHVISETVVPDTLQNLKLNTLADGLFHVGTYVLTLLGLALLWAGLRGTHVAWSTAAFVGTLLFGFGLFNVVEGTVNHQLLGIHHVRPGPYRLAYDLGFLVWGAAMMVGGWRLMRRGAASV</sequence>
<keyword evidence="1" id="KW-1133">Transmembrane helix</keyword>
<accession>E8U3S6</accession>
<feature type="transmembrane region" description="Helical" evidence="1">
    <location>
        <begin position="58"/>
        <end position="77"/>
    </location>
</feature>
<dbReference type="KEGG" id="dmr:Deima_3140"/>
<keyword evidence="1" id="KW-0472">Membrane</keyword>
<gene>
    <name evidence="2" type="ordered locus">Deima_3140</name>
</gene>
<reference evidence="3" key="2">
    <citation type="submission" date="2011-01" db="EMBL/GenBank/DDBJ databases">
        <title>The complete genome of Deinococcus maricopensis DSM 21211.</title>
        <authorList>
            <consortium name="US DOE Joint Genome Institute (JGI-PGF)"/>
            <person name="Lucas S."/>
            <person name="Copeland A."/>
            <person name="Lapidus A."/>
            <person name="Goodwin L."/>
            <person name="Pitluck S."/>
            <person name="Kyrpides N."/>
            <person name="Mavromatis K."/>
            <person name="Pagani I."/>
            <person name="Ivanova N."/>
            <person name="Ovchinnikova G."/>
            <person name="Zeytun A."/>
            <person name="Detter J.C."/>
            <person name="Han C."/>
            <person name="Land M."/>
            <person name="Hauser L."/>
            <person name="Markowitz V."/>
            <person name="Cheng J.-F."/>
            <person name="Hugenholtz P."/>
            <person name="Woyke T."/>
            <person name="Wu D."/>
            <person name="Pukall R."/>
            <person name="Gehrich-Schroeter G."/>
            <person name="Brambilla E."/>
            <person name="Klenk H.-P."/>
            <person name="Eisen J.A."/>
        </authorList>
    </citation>
    <scope>NUCLEOTIDE SEQUENCE [LARGE SCALE GENOMIC DNA]</scope>
    <source>
        <strain evidence="3">DSM 21211 / LMG 22137 / NRRL B-23946 / LB-34</strain>
    </source>
</reference>
<name>E8U3S6_DEIML</name>
<dbReference type="AlphaFoldDB" id="E8U3S6"/>
<keyword evidence="1" id="KW-0812">Transmembrane</keyword>
<dbReference type="STRING" id="709986.Deima_3140"/>
<keyword evidence="3" id="KW-1185">Reference proteome</keyword>
<dbReference type="RefSeq" id="WP_013558272.1">
    <property type="nucleotide sequence ID" value="NC_014958.1"/>
</dbReference>
<feature type="transmembrane region" description="Helical" evidence="1">
    <location>
        <begin position="125"/>
        <end position="147"/>
    </location>
</feature>
<evidence type="ECO:0000313" key="3">
    <source>
        <dbReference type="Proteomes" id="UP000008635"/>
    </source>
</evidence>
<evidence type="ECO:0000256" key="1">
    <source>
        <dbReference type="SAM" id="Phobius"/>
    </source>
</evidence>
<dbReference type="HOGENOM" id="CLU_118115_0_0_0"/>
<proteinExistence type="predicted"/>
<reference evidence="2 3" key="1">
    <citation type="journal article" date="2011" name="Stand. Genomic Sci.">
        <title>Complete genome sequence of Deinococcus maricopensis type strain (LB-34).</title>
        <authorList>
            <person name="Pukall R."/>
            <person name="Zeytun A."/>
            <person name="Lucas S."/>
            <person name="Lapidus A."/>
            <person name="Hammon N."/>
            <person name="Deshpande S."/>
            <person name="Nolan M."/>
            <person name="Cheng J.F."/>
            <person name="Pitluck S."/>
            <person name="Liolios K."/>
            <person name="Pagani I."/>
            <person name="Mikhailova N."/>
            <person name="Ivanova N."/>
            <person name="Mavromatis K."/>
            <person name="Pati A."/>
            <person name="Tapia R."/>
            <person name="Han C."/>
            <person name="Goodwin L."/>
            <person name="Chen A."/>
            <person name="Palaniappan K."/>
            <person name="Land M."/>
            <person name="Hauser L."/>
            <person name="Chang Y.J."/>
            <person name="Jeffries C.D."/>
            <person name="Brambilla E.M."/>
            <person name="Rohde M."/>
            <person name="Goker M."/>
            <person name="Detter J.C."/>
            <person name="Woyke T."/>
            <person name="Bristow J."/>
            <person name="Eisen J.A."/>
            <person name="Markowitz V."/>
            <person name="Hugenholtz P."/>
            <person name="Kyrpides N.C."/>
            <person name="Klenk H.P."/>
        </authorList>
    </citation>
    <scope>NUCLEOTIDE SEQUENCE [LARGE SCALE GENOMIC DNA]</scope>
    <source>
        <strain evidence="3">DSM 21211 / LMG 22137 / NRRL B-23946 / LB-34</strain>
    </source>
</reference>
<evidence type="ECO:0008006" key="4">
    <source>
        <dbReference type="Google" id="ProtNLM"/>
    </source>
</evidence>